<dbReference type="PANTHER" id="PTHR47481:SF10">
    <property type="entry name" value="COPIA-LIKE POLYPROTEIN_RETROTRANSPOSON"/>
    <property type="match status" value="1"/>
</dbReference>
<sequence>MALNATTGTLVSATIGVVSVGGALRHMSLVMLSFTAANYTKWAIYMRASLGRARLIGHIDGTITAAPTEAPWSVDDYTVLNVLVAAVDEDVVDMQSDALADNDSPVSARALVLNTLRGLGPRFVSAATVISMTDHLPSFLRVRSMLLMEEMQQANADANAASTALITQVPRWRRNPGVAPHYIPPPSTFDVLLGSSCSTDSSAGIASISSSTGPLQRARPPLPRLLGPAATPLLLLMIDVLTLIRCMALGRVPMHVCPRHLLFQCRVRAPRDSPLHLPHHLPRPLRIEAPSSPTLRTTLFLHCYARCHAPHGLDVLFVLPPGSTCRLQLLVLPPAPTTFRQAMQDPLWPAAMADEHQALIDNQTWFLVPHPPHANVFMGKWIFRHKFHTDGSLARNKARWVVRGYSQRPEIFSELTKRTPRVLFFPRSFQKTEGDTKWGHEVATPQGGAAKGCRAALWCGPLVSLPTLPFRLLILSVAKPYYREPRYEKSSRDAAAANPISGDSGDRLRHPAGEGNHHMEDSTSP</sequence>
<dbReference type="PANTHER" id="PTHR47481">
    <property type="match status" value="1"/>
</dbReference>
<comment type="caution">
    <text evidence="2">The sequence shown here is derived from an EMBL/GenBank/DDBJ whole genome shotgun (WGS) entry which is preliminary data.</text>
</comment>
<gene>
    <name evidence="2" type="ORF">QYE76_047998</name>
</gene>
<name>A0AAD8X044_LOLMU</name>
<dbReference type="Proteomes" id="UP001231189">
    <property type="component" value="Unassembled WGS sequence"/>
</dbReference>
<feature type="compositionally biased region" description="Basic and acidic residues" evidence="1">
    <location>
        <begin position="504"/>
        <end position="525"/>
    </location>
</feature>
<organism evidence="2 3">
    <name type="scientific">Lolium multiflorum</name>
    <name type="common">Italian ryegrass</name>
    <name type="synonym">Lolium perenne subsp. multiflorum</name>
    <dbReference type="NCBI Taxonomy" id="4521"/>
    <lineage>
        <taxon>Eukaryota</taxon>
        <taxon>Viridiplantae</taxon>
        <taxon>Streptophyta</taxon>
        <taxon>Embryophyta</taxon>
        <taxon>Tracheophyta</taxon>
        <taxon>Spermatophyta</taxon>
        <taxon>Magnoliopsida</taxon>
        <taxon>Liliopsida</taxon>
        <taxon>Poales</taxon>
        <taxon>Poaceae</taxon>
        <taxon>BOP clade</taxon>
        <taxon>Pooideae</taxon>
        <taxon>Poodae</taxon>
        <taxon>Poeae</taxon>
        <taxon>Poeae Chloroplast Group 2 (Poeae type)</taxon>
        <taxon>Loliodinae</taxon>
        <taxon>Loliinae</taxon>
        <taxon>Lolium</taxon>
    </lineage>
</organism>
<protein>
    <submittedName>
        <fullName evidence="2">Uncharacterized protein</fullName>
    </submittedName>
</protein>
<proteinExistence type="predicted"/>
<reference evidence="2" key="1">
    <citation type="submission" date="2023-07" db="EMBL/GenBank/DDBJ databases">
        <title>A chromosome-level genome assembly of Lolium multiflorum.</title>
        <authorList>
            <person name="Chen Y."/>
            <person name="Copetti D."/>
            <person name="Kolliker R."/>
            <person name="Studer B."/>
        </authorList>
    </citation>
    <scope>NUCLEOTIDE SEQUENCE</scope>
    <source>
        <strain evidence="2">02402/16</strain>
        <tissue evidence="2">Leaf</tissue>
    </source>
</reference>
<keyword evidence="3" id="KW-1185">Reference proteome</keyword>
<dbReference type="AlphaFoldDB" id="A0AAD8X044"/>
<evidence type="ECO:0000313" key="3">
    <source>
        <dbReference type="Proteomes" id="UP001231189"/>
    </source>
</evidence>
<feature type="region of interest" description="Disordered" evidence="1">
    <location>
        <begin position="487"/>
        <end position="525"/>
    </location>
</feature>
<evidence type="ECO:0000313" key="2">
    <source>
        <dbReference type="EMBL" id="KAK1687150.1"/>
    </source>
</evidence>
<evidence type="ECO:0000256" key="1">
    <source>
        <dbReference type="SAM" id="MobiDB-lite"/>
    </source>
</evidence>
<dbReference type="EMBL" id="JAUUTY010000002">
    <property type="protein sequence ID" value="KAK1687150.1"/>
    <property type="molecule type" value="Genomic_DNA"/>
</dbReference>
<accession>A0AAD8X044</accession>